<dbReference type="Gene3D" id="1.20.58.340">
    <property type="entry name" value="Magnesium transport protein CorA, transmembrane region"/>
    <property type="match status" value="1"/>
</dbReference>
<feature type="region of interest" description="Disordered" evidence="6">
    <location>
        <begin position="1"/>
        <end position="63"/>
    </location>
</feature>
<dbReference type="PANTHER" id="PTHR46950:SF10">
    <property type="entry name" value="OS01G0664100 PROTEIN"/>
    <property type="match status" value="1"/>
</dbReference>
<feature type="transmembrane region" description="Helical" evidence="7">
    <location>
        <begin position="574"/>
        <end position="600"/>
    </location>
</feature>
<name>A0A368R8U9_SETIT</name>
<proteinExistence type="inferred from homology"/>
<evidence type="ECO:0000256" key="6">
    <source>
        <dbReference type="SAM" id="MobiDB-lite"/>
    </source>
</evidence>
<feature type="region of interest" description="Disordered" evidence="6">
    <location>
        <begin position="100"/>
        <end position="133"/>
    </location>
</feature>
<dbReference type="Pfam" id="PF01544">
    <property type="entry name" value="CorA"/>
    <property type="match status" value="1"/>
</dbReference>
<feature type="compositionally biased region" description="Basic and acidic residues" evidence="6">
    <location>
        <begin position="39"/>
        <end position="49"/>
    </location>
</feature>
<dbReference type="SUPFAM" id="SSF143865">
    <property type="entry name" value="CorA soluble domain-like"/>
    <property type="match status" value="1"/>
</dbReference>
<evidence type="ECO:0000256" key="4">
    <source>
        <dbReference type="ARBA" id="ARBA00022989"/>
    </source>
</evidence>
<feature type="transmembrane region" description="Helical" evidence="7">
    <location>
        <begin position="542"/>
        <end position="562"/>
    </location>
</feature>
<gene>
    <name evidence="8" type="ORF">SETIT_5G260900v2</name>
</gene>
<organism evidence="8">
    <name type="scientific">Setaria italica</name>
    <name type="common">Foxtail millet</name>
    <name type="synonym">Panicum italicum</name>
    <dbReference type="NCBI Taxonomy" id="4555"/>
    <lineage>
        <taxon>Eukaryota</taxon>
        <taxon>Viridiplantae</taxon>
        <taxon>Streptophyta</taxon>
        <taxon>Embryophyta</taxon>
        <taxon>Tracheophyta</taxon>
        <taxon>Spermatophyta</taxon>
        <taxon>Magnoliopsida</taxon>
        <taxon>Liliopsida</taxon>
        <taxon>Poales</taxon>
        <taxon>Poaceae</taxon>
        <taxon>PACMAD clade</taxon>
        <taxon>Panicoideae</taxon>
        <taxon>Panicodae</taxon>
        <taxon>Paniceae</taxon>
        <taxon>Cenchrinae</taxon>
        <taxon>Setaria</taxon>
    </lineage>
</organism>
<comment type="subcellular location">
    <subcellularLocation>
        <location evidence="1">Membrane</location>
        <topology evidence="1">Multi-pass membrane protein</topology>
    </subcellularLocation>
</comment>
<dbReference type="STRING" id="4555.A0A368R8U9"/>
<feature type="compositionally biased region" description="Basic residues" evidence="6">
    <location>
        <begin position="29"/>
        <end position="38"/>
    </location>
</feature>
<reference evidence="8" key="2">
    <citation type="submission" date="2015-07" db="EMBL/GenBank/DDBJ databases">
        <authorList>
            <person name="Noorani M."/>
        </authorList>
    </citation>
    <scope>NUCLEOTIDE SEQUENCE</scope>
    <source>
        <strain evidence="8">Yugu1</strain>
    </source>
</reference>
<dbReference type="SUPFAM" id="SSF144083">
    <property type="entry name" value="Magnesium transport protein CorA, transmembrane region"/>
    <property type="match status" value="1"/>
</dbReference>
<reference evidence="8" key="1">
    <citation type="journal article" date="2012" name="Nat. Biotechnol.">
        <title>Reference genome sequence of the model plant Setaria.</title>
        <authorList>
            <person name="Bennetzen J.L."/>
            <person name="Schmutz J."/>
            <person name="Wang H."/>
            <person name="Percifield R."/>
            <person name="Hawkins J."/>
            <person name="Pontaroli A.C."/>
            <person name="Estep M."/>
            <person name="Feng L."/>
            <person name="Vaughn J.N."/>
            <person name="Grimwood J."/>
            <person name="Jenkins J."/>
            <person name="Barry K."/>
            <person name="Lindquist E."/>
            <person name="Hellsten U."/>
            <person name="Deshpande S."/>
            <person name="Wang X."/>
            <person name="Wu X."/>
            <person name="Mitros T."/>
            <person name="Triplett J."/>
            <person name="Yang X."/>
            <person name="Ye C.Y."/>
            <person name="Mauro-Herrera M."/>
            <person name="Wang L."/>
            <person name="Li P."/>
            <person name="Sharma M."/>
            <person name="Sharma R."/>
            <person name="Ronald P.C."/>
            <person name="Panaud O."/>
            <person name="Kellogg E.A."/>
            <person name="Brutnell T.P."/>
            <person name="Doust A.N."/>
            <person name="Tuskan G.A."/>
            <person name="Rokhsar D."/>
            <person name="Devos K.M."/>
        </authorList>
    </citation>
    <scope>NUCLEOTIDE SEQUENCE [LARGE SCALE GENOMIC DNA]</scope>
    <source>
        <strain evidence="8">Yugu1</strain>
    </source>
</reference>
<evidence type="ECO:0008006" key="9">
    <source>
        <dbReference type="Google" id="ProtNLM"/>
    </source>
</evidence>
<feature type="compositionally biased region" description="Polar residues" evidence="6">
    <location>
        <begin position="110"/>
        <end position="119"/>
    </location>
</feature>
<dbReference type="InterPro" id="IPR045863">
    <property type="entry name" value="CorA_TM1_TM2"/>
</dbReference>
<feature type="region of interest" description="Disordered" evidence="6">
    <location>
        <begin position="631"/>
        <end position="658"/>
    </location>
</feature>
<evidence type="ECO:0000256" key="5">
    <source>
        <dbReference type="ARBA" id="ARBA00023136"/>
    </source>
</evidence>
<evidence type="ECO:0000256" key="3">
    <source>
        <dbReference type="ARBA" id="ARBA00022692"/>
    </source>
</evidence>
<protein>
    <recommendedName>
        <fullName evidence="9">Magnesium transporter CorA-like family protein</fullName>
    </recommendedName>
</protein>
<evidence type="ECO:0000313" key="8">
    <source>
        <dbReference type="EMBL" id="RCV26625.1"/>
    </source>
</evidence>
<dbReference type="InterPro" id="IPR045861">
    <property type="entry name" value="CorA_cytoplasmic_dom"/>
</dbReference>
<keyword evidence="3 7" id="KW-0812">Transmembrane</keyword>
<dbReference type="AlphaFoldDB" id="A0A368R8U9"/>
<dbReference type="EMBL" id="CM003532">
    <property type="protein sequence ID" value="RCV26625.1"/>
    <property type="molecule type" value="Genomic_DNA"/>
</dbReference>
<dbReference type="GO" id="GO:0046873">
    <property type="term" value="F:metal ion transmembrane transporter activity"/>
    <property type="evidence" value="ECO:0007669"/>
    <property type="project" value="InterPro"/>
</dbReference>
<accession>A0A368R8U9</accession>
<dbReference type="PANTHER" id="PTHR46950">
    <property type="entry name" value="MAGNESIUM TRANSPORTER CORA-LIKE FAMILY PROTEIN"/>
    <property type="match status" value="1"/>
</dbReference>
<keyword evidence="4 7" id="KW-1133">Transmembrane helix</keyword>
<dbReference type="GO" id="GO:0016020">
    <property type="term" value="C:membrane"/>
    <property type="evidence" value="ECO:0007669"/>
    <property type="project" value="UniProtKB-SubCell"/>
</dbReference>
<dbReference type="InterPro" id="IPR002523">
    <property type="entry name" value="MgTranspt_CorA/ZnTranspt_ZntB"/>
</dbReference>
<evidence type="ECO:0000256" key="7">
    <source>
        <dbReference type="SAM" id="Phobius"/>
    </source>
</evidence>
<keyword evidence="5 7" id="KW-0472">Membrane</keyword>
<evidence type="ECO:0000256" key="1">
    <source>
        <dbReference type="ARBA" id="ARBA00004141"/>
    </source>
</evidence>
<comment type="similarity">
    <text evidence="2">Belongs to the CorA metal ion transporter (MIT) (TC 1.A.35) family.</text>
</comment>
<sequence>MQPPSIRSEASTSSGRDADVWPVAYSKERGKRRRRRREGRVEDDRDAHLILEAATEPPRPSSFLPDVAGGGWGSAGEIYEGLAPASGATRCCDRQNFDGKMNGAEEEQPPQVSNMSKMQDTAPKPSLGKEPIPGSELWTDGLICAFELVKGHRKTVHHKSWPTIDQMQEKGSTMYTRKHSRRNGHHIIAPKPDESIVLENPHQTEISNDPKVLKDRPLYAGEILDHKWVPIGWTRIAELVQRVQSDSSWENELTEISDSEDDYTVADLAAPYWQRPVGPTWWCHVTAGHPFIDAWLNSAHWMHPAIRTALRDESKLISDRMKYLLYEVPVRVAGGLLFELLGQSVGDPNHEEEDIPIVLRSWQAQNFLVTAMHVKGPSSNINVLGVTEVQELLLAGGSQTPRSVHEVIAHLVSRLSRWDDRLFRKYIFGEADEIELKFVNRRNREDLNLLSIILDQEIRRLATQVIRVKWSLHAREEILHELVRHLRGNNTRVILDSVRKCTRNMLEEQEAVRGRLFTIQDVMQSTVRAWLQDRSLRVTHNLAIFGGGGMVLSIITGLFGINVDGIPGAQNTPYAFGLFTGLLFFLGIVLVVVGMLYLGLQNPVSSEKVKVRKLELQQLVSMFQHEAEQHGKVREGLSRHGLSPRSSADSDEGYILIS</sequence>
<dbReference type="OrthoDB" id="1931410at2759"/>
<evidence type="ECO:0000256" key="2">
    <source>
        <dbReference type="ARBA" id="ARBA00009765"/>
    </source>
</evidence>